<dbReference type="Pfam" id="PF04338">
    <property type="entry name" value="DUF481"/>
    <property type="match status" value="1"/>
</dbReference>
<feature type="signal peptide" evidence="1">
    <location>
        <begin position="1"/>
        <end position="22"/>
    </location>
</feature>
<gene>
    <name evidence="2" type="ORF">PUV54_14770</name>
</gene>
<keyword evidence="1" id="KW-0732">Signal</keyword>
<feature type="chain" id="PRO_5042096117" evidence="1">
    <location>
        <begin position="23"/>
        <end position="322"/>
    </location>
</feature>
<dbReference type="Proteomes" id="UP001214043">
    <property type="component" value="Chromosome"/>
</dbReference>
<evidence type="ECO:0000256" key="1">
    <source>
        <dbReference type="SAM" id="SignalP"/>
    </source>
</evidence>
<dbReference type="InterPro" id="IPR007433">
    <property type="entry name" value="DUF481"/>
</dbReference>
<organism evidence="2 3">
    <name type="scientific">Hyphococcus flavus</name>
    <dbReference type="NCBI Taxonomy" id="1866326"/>
    <lineage>
        <taxon>Bacteria</taxon>
        <taxon>Pseudomonadati</taxon>
        <taxon>Pseudomonadota</taxon>
        <taxon>Alphaproteobacteria</taxon>
        <taxon>Parvularculales</taxon>
        <taxon>Parvularculaceae</taxon>
        <taxon>Hyphococcus</taxon>
    </lineage>
</organism>
<evidence type="ECO:0000313" key="2">
    <source>
        <dbReference type="EMBL" id="WDI31212.1"/>
    </source>
</evidence>
<dbReference type="EMBL" id="CP118166">
    <property type="protein sequence ID" value="WDI31212.1"/>
    <property type="molecule type" value="Genomic_DNA"/>
</dbReference>
<dbReference type="RefSeq" id="WP_274493046.1">
    <property type="nucleotide sequence ID" value="NZ_CP118166.1"/>
</dbReference>
<reference evidence="2" key="1">
    <citation type="submission" date="2023-02" db="EMBL/GenBank/DDBJ databases">
        <title>Genome sequence of Hyphococcus flavus.</title>
        <authorList>
            <person name="Rong J.-C."/>
            <person name="Zhao Q."/>
            <person name="Yi M."/>
            <person name="Wu J.-Y."/>
        </authorList>
    </citation>
    <scope>NUCLEOTIDE SEQUENCE</scope>
    <source>
        <strain evidence="2">MCCC 1K03223</strain>
    </source>
</reference>
<name>A0AAF0CGX0_9PROT</name>
<protein>
    <submittedName>
        <fullName evidence="2">DUF481 domain-containing protein</fullName>
    </submittedName>
</protein>
<dbReference type="SUPFAM" id="SSF56935">
    <property type="entry name" value="Porins"/>
    <property type="match status" value="1"/>
</dbReference>
<dbReference type="KEGG" id="hfl:PUV54_14770"/>
<dbReference type="AlphaFoldDB" id="A0AAF0CGX0"/>
<evidence type="ECO:0000313" key="3">
    <source>
        <dbReference type="Proteomes" id="UP001214043"/>
    </source>
</evidence>
<proteinExistence type="predicted"/>
<accession>A0AAF0CGX0</accession>
<sequence length="322" mass="34910">MTCKTLISSLAITAMLSSAAFAQDHQEMPDIARAMLKVAYDSGDPADIKAVAKAVKAVFPDYESAIAADADAKLAALSPPEEDAAKAQTAKATLETEQAQNKQHGVFAVSPWDGKISASGILSSGNSENAAVGVAVDAARTAGAWTHNIKGYFDLGESNNVTSQKRWGASYKLDYNFGERTYAYGRISYDEDQFSGFDYRLFGGAGLGHYLFKGEPFSWKVEGGPGYRYSPIDISREVESELALYAATEIDWLIREGLKFDQDVNVTWTSPTTTIQSVTALTTKLWGDLSTGLSFEYRYETDPPLGQENTDTIAKASLIYGF</sequence>
<keyword evidence="3" id="KW-1185">Reference proteome</keyword>